<keyword evidence="4" id="KW-1003">Cell membrane</keyword>
<feature type="transmembrane region" description="Helical" evidence="8">
    <location>
        <begin position="169"/>
        <end position="190"/>
    </location>
</feature>
<feature type="transmembrane region" description="Helical" evidence="8">
    <location>
        <begin position="253"/>
        <end position="272"/>
    </location>
</feature>
<dbReference type="InterPro" id="IPR047817">
    <property type="entry name" value="ABC2_TM_bact-type"/>
</dbReference>
<evidence type="ECO:0000256" key="8">
    <source>
        <dbReference type="SAM" id="Phobius"/>
    </source>
</evidence>
<dbReference type="Pfam" id="PF12698">
    <property type="entry name" value="ABC2_membrane_3"/>
    <property type="match status" value="1"/>
</dbReference>
<feature type="transmembrane region" description="Helical" evidence="8">
    <location>
        <begin position="135"/>
        <end position="157"/>
    </location>
</feature>
<evidence type="ECO:0000256" key="6">
    <source>
        <dbReference type="ARBA" id="ARBA00022989"/>
    </source>
</evidence>
<dbReference type="EMBL" id="CAADRM010000090">
    <property type="protein sequence ID" value="VFU14374.1"/>
    <property type="molecule type" value="Genomic_DNA"/>
</dbReference>
<name>A0A485M1N9_9ZZZZ</name>
<evidence type="ECO:0000259" key="9">
    <source>
        <dbReference type="PROSITE" id="PS51012"/>
    </source>
</evidence>
<dbReference type="InterPro" id="IPR051449">
    <property type="entry name" value="ABC-2_transporter_component"/>
</dbReference>
<dbReference type="PANTHER" id="PTHR30294">
    <property type="entry name" value="MEMBRANE COMPONENT OF ABC TRANSPORTER YHHJ-RELATED"/>
    <property type="match status" value="1"/>
</dbReference>
<evidence type="ECO:0000256" key="3">
    <source>
        <dbReference type="ARBA" id="ARBA00022448"/>
    </source>
</evidence>
<proteinExistence type="inferred from homology"/>
<dbReference type="GO" id="GO:0140359">
    <property type="term" value="F:ABC-type transporter activity"/>
    <property type="evidence" value="ECO:0007669"/>
    <property type="project" value="InterPro"/>
</dbReference>
<dbReference type="PANTHER" id="PTHR30294:SF29">
    <property type="entry name" value="MULTIDRUG ABC TRANSPORTER PERMEASE YBHS-RELATED"/>
    <property type="match status" value="1"/>
</dbReference>
<dbReference type="InterPro" id="IPR013525">
    <property type="entry name" value="ABC2_TM"/>
</dbReference>
<accession>A0A485M1N9</accession>
<protein>
    <submittedName>
        <fullName evidence="10">Inner membrane transport permease YbhS</fullName>
    </submittedName>
</protein>
<feature type="transmembrane region" description="Helical" evidence="8">
    <location>
        <begin position="199"/>
        <end position="218"/>
    </location>
</feature>
<dbReference type="GO" id="GO:0005886">
    <property type="term" value="C:plasma membrane"/>
    <property type="evidence" value="ECO:0007669"/>
    <property type="project" value="UniProtKB-SubCell"/>
</dbReference>
<dbReference type="AlphaFoldDB" id="A0A485M1N9"/>
<keyword evidence="3" id="KW-0813">Transport</keyword>
<dbReference type="PROSITE" id="PS51012">
    <property type="entry name" value="ABC_TM2"/>
    <property type="match status" value="1"/>
</dbReference>
<feature type="transmembrane region" description="Helical" evidence="8">
    <location>
        <begin position="86"/>
        <end position="109"/>
    </location>
</feature>
<keyword evidence="7 8" id="KW-0472">Membrane</keyword>
<organism evidence="10">
    <name type="scientific">anaerobic digester metagenome</name>
    <dbReference type="NCBI Taxonomy" id="1263854"/>
    <lineage>
        <taxon>unclassified sequences</taxon>
        <taxon>metagenomes</taxon>
        <taxon>ecological metagenomes</taxon>
    </lineage>
</organism>
<keyword evidence="6 8" id="KW-1133">Transmembrane helix</keyword>
<feature type="transmembrane region" description="Helical" evidence="8">
    <location>
        <begin position="224"/>
        <end position="241"/>
    </location>
</feature>
<gene>
    <name evidence="10" type="ORF">SCFA_280038</name>
</gene>
<evidence type="ECO:0000256" key="4">
    <source>
        <dbReference type="ARBA" id="ARBA00022475"/>
    </source>
</evidence>
<reference evidence="10" key="1">
    <citation type="submission" date="2019-03" db="EMBL/GenBank/DDBJ databases">
        <authorList>
            <person name="Hao L."/>
        </authorList>
    </citation>
    <scope>NUCLEOTIDE SEQUENCE</scope>
</reference>
<evidence type="ECO:0000256" key="7">
    <source>
        <dbReference type="ARBA" id="ARBA00023136"/>
    </source>
</evidence>
<evidence type="ECO:0000256" key="5">
    <source>
        <dbReference type="ARBA" id="ARBA00022692"/>
    </source>
</evidence>
<evidence type="ECO:0000313" key="10">
    <source>
        <dbReference type="EMBL" id="VFU14374.1"/>
    </source>
</evidence>
<keyword evidence="5 8" id="KW-0812">Transmembrane</keyword>
<evidence type="ECO:0000256" key="1">
    <source>
        <dbReference type="ARBA" id="ARBA00004651"/>
    </source>
</evidence>
<comment type="subcellular location">
    <subcellularLocation>
        <location evidence="1">Cell membrane</location>
        <topology evidence="1">Multi-pass membrane protein</topology>
    </subcellularLocation>
</comment>
<feature type="domain" description="ABC transmembrane type-2" evidence="9">
    <location>
        <begin position="41"/>
        <end position="279"/>
    </location>
</feature>
<comment type="similarity">
    <text evidence="2">Belongs to the ABC-2 integral membrane protein family.</text>
</comment>
<evidence type="ECO:0000256" key="2">
    <source>
        <dbReference type="ARBA" id="ARBA00007783"/>
    </source>
</evidence>
<sequence length="281" mass="30831">MIAVVVPYDFARKVQQGERVDVQVIVDGSDSNTARLAVAYAKSVGMIFSRQVGARRMALMGRGEPAEPVELHPRAWYNPDLKSQNVIIPGILAVVMMVIAGMMTSVTVAREWEMGTMEQLISTPVRVPEIVFGKVLPYFVLGLLDVAIAAALGEWLFHVPLRGSPGLLFLSASIFLTGALFFGMTVGIVMKTQVLANQIAMIAGFLPTLLLSGFVFAIENMPELIQLITYLVPARYFIALLRGIYLKGIGLEILWLNLLLLGIYAAIMVILANRKLKLKLE</sequence>